<reference evidence="1 2" key="1">
    <citation type="submission" date="2023-02" db="EMBL/GenBank/DDBJ databases">
        <title>Entomopathogenic bacteria.</title>
        <authorList>
            <person name="Machado R.A."/>
        </authorList>
    </citation>
    <scope>NUCLEOTIDE SEQUENCE [LARGE SCALE GENOMIC DNA]</scope>
    <source>
        <strain evidence="1 2">XENO-2</strain>
    </source>
</reference>
<dbReference type="Gene3D" id="3.40.1590.10">
    <property type="entry name" value="NMB0488-like"/>
    <property type="match status" value="1"/>
</dbReference>
<name>A0ABT5LWV9_9GAMM</name>
<sequence length="177" mass="20052">MKEIVKTAWASVFANEDFICITTYSGYISCQRDPLGAQHLVPHSTDDQALGRLLKDALAQSRFVTAAPRDDVWQHPDVTFDRGLYDYDSTLQRYADWVKNLMAQYQYKTKRALFKKMKKCSITCQEGKMTIRPSYHKTLESWTGDHLSESDHVILAADSPDAEIGAGIRLALSRCKG</sequence>
<keyword evidence="2" id="KW-1185">Reference proteome</keyword>
<protein>
    <submittedName>
        <fullName evidence="1">Contact-dependent growth inhibition system immunity protein</fullName>
    </submittedName>
</protein>
<dbReference type="Pfam" id="PF07262">
    <property type="entry name" value="CdiI"/>
    <property type="match status" value="1"/>
</dbReference>
<dbReference type="InterPro" id="IPR037891">
    <property type="entry name" value="Cdil-like_sf"/>
</dbReference>
<gene>
    <name evidence="1" type="ORF">PSI14_15560</name>
</gene>
<proteinExistence type="predicted"/>
<accession>A0ABT5LWV9</accession>
<organism evidence="1 2">
    <name type="scientific">Xenorhabdus anantnagensis</name>
    <dbReference type="NCBI Taxonomy" id="3025875"/>
    <lineage>
        <taxon>Bacteria</taxon>
        <taxon>Pseudomonadati</taxon>
        <taxon>Pseudomonadota</taxon>
        <taxon>Gammaproteobacteria</taxon>
        <taxon>Enterobacterales</taxon>
        <taxon>Morganellaceae</taxon>
        <taxon>Xenorhabdus</taxon>
    </lineage>
</organism>
<dbReference type="EMBL" id="JAQRFN010000024">
    <property type="protein sequence ID" value="MDC9598218.1"/>
    <property type="molecule type" value="Genomic_DNA"/>
</dbReference>
<evidence type="ECO:0000313" key="1">
    <source>
        <dbReference type="EMBL" id="MDC9598218.1"/>
    </source>
</evidence>
<dbReference type="InterPro" id="IPR009888">
    <property type="entry name" value="CdiI_Proteobact"/>
</dbReference>
<dbReference type="RefSeq" id="WP_273576734.1">
    <property type="nucleotide sequence ID" value="NZ_JAQRFN010000024.1"/>
</dbReference>
<dbReference type="SUPFAM" id="SSF160207">
    <property type="entry name" value="NMB0488-like"/>
    <property type="match status" value="1"/>
</dbReference>
<dbReference type="Proteomes" id="UP001220225">
    <property type="component" value="Unassembled WGS sequence"/>
</dbReference>
<comment type="caution">
    <text evidence="1">The sequence shown here is derived from an EMBL/GenBank/DDBJ whole genome shotgun (WGS) entry which is preliminary data.</text>
</comment>
<evidence type="ECO:0000313" key="2">
    <source>
        <dbReference type="Proteomes" id="UP001220225"/>
    </source>
</evidence>
<dbReference type="CDD" id="cd13445">
    <property type="entry name" value="CDI_inhibitor_EC869_like"/>
    <property type="match status" value="1"/>
</dbReference>